<protein>
    <submittedName>
        <fullName evidence="7">Tyrosine-type recombinase/integrase</fullName>
    </submittedName>
</protein>
<keyword evidence="8" id="KW-1185">Reference proteome</keyword>
<dbReference type="Gene3D" id="1.10.150.130">
    <property type="match status" value="1"/>
</dbReference>
<dbReference type="RefSeq" id="WP_382217017.1">
    <property type="nucleotide sequence ID" value="NZ_JBHTAR010000011.1"/>
</dbReference>
<dbReference type="InterPro" id="IPR011010">
    <property type="entry name" value="DNA_brk_join_enz"/>
</dbReference>
<dbReference type="GO" id="GO:0015074">
    <property type="term" value="P:DNA integration"/>
    <property type="evidence" value="ECO:0007669"/>
    <property type="project" value="UniProtKB-KW"/>
</dbReference>
<dbReference type="CDD" id="cd00397">
    <property type="entry name" value="DNA_BRE_C"/>
    <property type="match status" value="1"/>
</dbReference>
<dbReference type="Gene3D" id="1.10.443.10">
    <property type="entry name" value="Intergrase catalytic core"/>
    <property type="match status" value="1"/>
</dbReference>
<organism evidence="7 8">
    <name type="scientific">Halospeciosus flavus</name>
    <dbReference type="NCBI Taxonomy" id="3032283"/>
    <lineage>
        <taxon>Archaea</taxon>
        <taxon>Methanobacteriati</taxon>
        <taxon>Methanobacteriota</taxon>
        <taxon>Stenosarchaea group</taxon>
        <taxon>Halobacteria</taxon>
        <taxon>Halobacteriales</taxon>
        <taxon>Halobacteriaceae</taxon>
        <taxon>Halospeciosus</taxon>
    </lineage>
</organism>
<dbReference type="GO" id="GO:0003677">
    <property type="term" value="F:DNA binding"/>
    <property type="evidence" value="ECO:0007669"/>
    <property type="project" value="UniProtKB-UniRule"/>
</dbReference>
<evidence type="ECO:0000256" key="3">
    <source>
        <dbReference type="ARBA" id="ARBA00023172"/>
    </source>
</evidence>
<feature type="domain" description="Core-binding (CB)" evidence="6">
    <location>
        <begin position="1"/>
        <end position="75"/>
    </location>
</feature>
<accession>A0ABD5Z2U9</accession>
<evidence type="ECO:0000256" key="1">
    <source>
        <dbReference type="ARBA" id="ARBA00022908"/>
    </source>
</evidence>
<dbReference type="InterPro" id="IPR002104">
    <property type="entry name" value="Integrase_catalytic"/>
</dbReference>
<dbReference type="PANTHER" id="PTHR30349">
    <property type="entry name" value="PHAGE INTEGRASE-RELATED"/>
    <property type="match status" value="1"/>
</dbReference>
<keyword evidence="1" id="KW-0229">DNA integration</keyword>
<dbReference type="EMBL" id="JBHTAR010000011">
    <property type="protein sequence ID" value="MFC7199496.1"/>
    <property type="molecule type" value="Genomic_DNA"/>
</dbReference>
<proteinExistence type="predicted"/>
<keyword evidence="3" id="KW-0233">DNA recombination</keyword>
<dbReference type="Proteomes" id="UP001596447">
    <property type="component" value="Unassembled WGS sequence"/>
</dbReference>
<comment type="caution">
    <text evidence="7">The sequence shown here is derived from an EMBL/GenBank/DDBJ whole genome shotgun (WGS) entry which is preliminary data.</text>
</comment>
<keyword evidence="2 4" id="KW-0238">DNA-binding</keyword>
<dbReference type="PROSITE" id="PS51900">
    <property type="entry name" value="CB"/>
    <property type="match status" value="1"/>
</dbReference>
<name>A0ABD5Z2U9_9EURY</name>
<dbReference type="GO" id="GO:0006310">
    <property type="term" value="P:DNA recombination"/>
    <property type="evidence" value="ECO:0007669"/>
    <property type="project" value="UniProtKB-KW"/>
</dbReference>
<reference evidence="7 8" key="1">
    <citation type="journal article" date="2019" name="Int. J. Syst. Evol. Microbiol.">
        <title>The Global Catalogue of Microorganisms (GCM) 10K type strain sequencing project: providing services to taxonomists for standard genome sequencing and annotation.</title>
        <authorList>
            <consortium name="The Broad Institute Genomics Platform"/>
            <consortium name="The Broad Institute Genome Sequencing Center for Infectious Disease"/>
            <person name="Wu L."/>
            <person name="Ma J."/>
        </authorList>
    </citation>
    <scope>NUCLEOTIDE SEQUENCE [LARGE SCALE GENOMIC DNA]</scope>
    <source>
        <strain evidence="7 8">XZGYJ-43</strain>
    </source>
</reference>
<dbReference type="InterPro" id="IPR044068">
    <property type="entry name" value="CB"/>
</dbReference>
<dbReference type="PROSITE" id="PS51898">
    <property type="entry name" value="TYR_RECOMBINASE"/>
    <property type="match status" value="1"/>
</dbReference>
<dbReference type="InterPro" id="IPR010998">
    <property type="entry name" value="Integrase_recombinase_N"/>
</dbReference>
<dbReference type="InterPro" id="IPR050090">
    <property type="entry name" value="Tyrosine_recombinase_XerCD"/>
</dbReference>
<dbReference type="Pfam" id="PF00589">
    <property type="entry name" value="Phage_integrase"/>
    <property type="match status" value="1"/>
</dbReference>
<dbReference type="SUPFAM" id="SSF56349">
    <property type="entry name" value="DNA breaking-rejoining enzymes"/>
    <property type="match status" value="1"/>
</dbReference>
<evidence type="ECO:0000256" key="4">
    <source>
        <dbReference type="PROSITE-ProRule" id="PRU01248"/>
    </source>
</evidence>
<evidence type="ECO:0000313" key="7">
    <source>
        <dbReference type="EMBL" id="MFC7199496.1"/>
    </source>
</evidence>
<evidence type="ECO:0000256" key="2">
    <source>
        <dbReference type="ARBA" id="ARBA00023125"/>
    </source>
</evidence>
<dbReference type="PANTHER" id="PTHR30349:SF41">
    <property type="entry name" value="INTEGRASE_RECOMBINASE PROTEIN MJ0367-RELATED"/>
    <property type="match status" value="1"/>
</dbReference>
<dbReference type="InterPro" id="IPR013762">
    <property type="entry name" value="Integrase-like_cat_sf"/>
</dbReference>
<feature type="domain" description="Tyr recombinase" evidence="5">
    <location>
        <begin position="99"/>
        <end position="320"/>
    </location>
</feature>
<evidence type="ECO:0000259" key="6">
    <source>
        <dbReference type="PROSITE" id="PS51900"/>
    </source>
</evidence>
<evidence type="ECO:0000259" key="5">
    <source>
        <dbReference type="PROSITE" id="PS51898"/>
    </source>
</evidence>
<evidence type="ECO:0000313" key="8">
    <source>
        <dbReference type="Proteomes" id="UP001596447"/>
    </source>
</evidence>
<sequence>MNVKQKNVKPSSYRAYKYPTKHLVQFCENQGIEAVGEINSYVMETWVQKRESEDISPATAHQSVKLARVFIKWCENAGLIEPGVYDRTRVPNVDESDMVSYETVPAHRANQILDYLSTYEYGTRQHVLFRLMWDTACRASGAVSLDLEDLHRDEEGDPALDFVDRKEKGTSLKNKEKSERRIQLTESLYDLLHEYINLRRHDVTDEYGRKPLFTTEHGRLTRQRAYKNAVAYTRPCVYTGECPAGKDIETCEFTKKKRAMSCPENTSLHPIRRGSITHHINKGIPKEIISERVDVSVEVLEKHYDARTKEDALKRRKEYRDLL</sequence>
<dbReference type="AlphaFoldDB" id="A0ABD5Z2U9"/>
<gene>
    <name evidence="7" type="ORF">ACFQJ9_08740</name>
</gene>